<feature type="region of interest" description="Disordered" evidence="1">
    <location>
        <begin position="70"/>
        <end position="112"/>
    </location>
</feature>
<dbReference type="AlphaFoldDB" id="A0A8E0VFL7"/>
<evidence type="ECO:0000313" key="2">
    <source>
        <dbReference type="EMBL" id="KAA0185656.1"/>
    </source>
</evidence>
<name>A0A8E0VFL7_9TREM</name>
<reference evidence="2" key="1">
    <citation type="submission" date="2019-05" db="EMBL/GenBank/DDBJ databases">
        <title>Annotation for the trematode Fasciolopsis buski.</title>
        <authorList>
            <person name="Choi Y.-J."/>
        </authorList>
    </citation>
    <scope>NUCLEOTIDE SEQUENCE</scope>
    <source>
        <strain evidence="2">HT</strain>
        <tissue evidence="2">Whole worm</tissue>
    </source>
</reference>
<comment type="caution">
    <text evidence="2">The sequence shown here is derived from an EMBL/GenBank/DDBJ whole genome shotgun (WGS) entry which is preliminary data.</text>
</comment>
<accession>A0A8E0VFL7</accession>
<keyword evidence="3" id="KW-1185">Reference proteome</keyword>
<sequence length="180" mass="20320">MTRMIAVVSSDRIETRLTVEQPVLVEEDGWNSDICIPPEVEISDAEQQRDQLEEKQFSASGANFEHSVNDQPELLGEDSPASTEHSTRHCEANKTNLGERDRTVDAQPEPPYTDRGDRNCCLQIISDVKLELCRSTEIAHCTLDELVTTERSYCRSLYVFSEIVAKNICMKSGVSLKELR</sequence>
<feature type="compositionally biased region" description="Basic and acidic residues" evidence="1">
    <location>
        <begin position="85"/>
        <end position="104"/>
    </location>
</feature>
<proteinExistence type="predicted"/>
<protein>
    <recommendedName>
        <fullName evidence="4">DH domain-containing protein</fullName>
    </recommendedName>
</protein>
<gene>
    <name evidence="2" type="ORF">FBUS_04560</name>
</gene>
<dbReference type="EMBL" id="LUCM01010316">
    <property type="protein sequence ID" value="KAA0185656.1"/>
    <property type="molecule type" value="Genomic_DNA"/>
</dbReference>
<organism evidence="2 3">
    <name type="scientific">Fasciolopsis buskii</name>
    <dbReference type="NCBI Taxonomy" id="27845"/>
    <lineage>
        <taxon>Eukaryota</taxon>
        <taxon>Metazoa</taxon>
        <taxon>Spiralia</taxon>
        <taxon>Lophotrochozoa</taxon>
        <taxon>Platyhelminthes</taxon>
        <taxon>Trematoda</taxon>
        <taxon>Digenea</taxon>
        <taxon>Plagiorchiida</taxon>
        <taxon>Echinostomata</taxon>
        <taxon>Echinostomatoidea</taxon>
        <taxon>Fasciolidae</taxon>
        <taxon>Fasciolopsis</taxon>
    </lineage>
</organism>
<evidence type="ECO:0008006" key="4">
    <source>
        <dbReference type="Google" id="ProtNLM"/>
    </source>
</evidence>
<dbReference type="Proteomes" id="UP000728185">
    <property type="component" value="Unassembled WGS sequence"/>
</dbReference>
<evidence type="ECO:0000313" key="3">
    <source>
        <dbReference type="Proteomes" id="UP000728185"/>
    </source>
</evidence>
<evidence type="ECO:0000256" key="1">
    <source>
        <dbReference type="SAM" id="MobiDB-lite"/>
    </source>
</evidence>